<evidence type="ECO:0000259" key="14">
    <source>
        <dbReference type="SMART" id="SM00487"/>
    </source>
</evidence>
<dbReference type="CDD" id="cd18808">
    <property type="entry name" value="SF1_C_Upf1"/>
    <property type="match status" value="1"/>
</dbReference>
<proteinExistence type="inferred from homology"/>
<feature type="domain" description="Helicase ATP-binding" evidence="14">
    <location>
        <begin position="210"/>
        <end position="503"/>
    </location>
</feature>
<reference evidence="15 16" key="1">
    <citation type="submission" date="2024-01" db="EMBL/GenBank/DDBJ databases">
        <authorList>
            <consortium name="Genoscope - CEA"/>
            <person name="William W."/>
        </authorList>
    </citation>
    <scope>NUCLEOTIDE SEQUENCE [LARGE SCALE GENOMIC DNA]</scope>
    <source>
        <strain evidence="15 16">29B2s-10</strain>
    </source>
</reference>
<evidence type="ECO:0000256" key="9">
    <source>
        <dbReference type="ARBA" id="ARBA00022840"/>
    </source>
</evidence>
<dbReference type="SMART" id="SM00487">
    <property type="entry name" value="DEXDc"/>
    <property type="match status" value="1"/>
</dbReference>
<keyword evidence="9" id="KW-0067">ATP-binding</keyword>
<dbReference type="InterPro" id="IPR041679">
    <property type="entry name" value="DNA2/NAM7-like_C"/>
</dbReference>
<keyword evidence="7" id="KW-0378">Hydrolase</keyword>
<evidence type="ECO:0000256" key="12">
    <source>
        <dbReference type="SAM" id="MobiDB-lite"/>
    </source>
</evidence>
<comment type="subcellular location">
    <subcellularLocation>
        <location evidence="2">Cytoplasm</location>
    </subcellularLocation>
    <subcellularLocation>
        <location evidence="1">Nucleus</location>
    </subcellularLocation>
</comment>
<evidence type="ECO:0000256" key="5">
    <source>
        <dbReference type="ARBA" id="ARBA00022490"/>
    </source>
</evidence>
<keyword evidence="6" id="KW-0547">Nucleotide-binding</keyword>
<comment type="catalytic activity">
    <reaction evidence="11">
        <text>ATP + H2O = ADP + phosphate + H(+)</text>
        <dbReference type="Rhea" id="RHEA:13065"/>
        <dbReference type="ChEBI" id="CHEBI:15377"/>
        <dbReference type="ChEBI" id="CHEBI:15378"/>
        <dbReference type="ChEBI" id="CHEBI:30616"/>
        <dbReference type="ChEBI" id="CHEBI:43474"/>
        <dbReference type="ChEBI" id="CHEBI:456216"/>
        <dbReference type="EC" id="3.6.4.12"/>
    </reaction>
    <physiologicalReaction direction="left-to-right" evidence="11">
        <dbReference type="Rhea" id="RHEA:13066"/>
    </physiologicalReaction>
</comment>
<dbReference type="EMBL" id="OZ004258">
    <property type="protein sequence ID" value="CAK7911096.1"/>
    <property type="molecule type" value="Genomic_DNA"/>
</dbReference>
<evidence type="ECO:0000256" key="4">
    <source>
        <dbReference type="ARBA" id="ARBA00012551"/>
    </source>
</evidence>
<dbReference type="InterPro" id="IPR004483">
    <property type="entry name" value="SMUBP-2/Hcs1-like"/>
</dbReference>
<accession>A0ABP0EIL3</accession>
<keyword evidence="8" id="KW-0347">Helicase</keyword>
<dbReference type="Pfam" id="PF13086">
    <property type="entry name" value="AAA_11"/>
    <property type="match status" value="1"/>
</dbReference>
<gene>
    <name evidence="15" type="primary">HCS1</name>
    <name evidence="15" type="ORF">CAAN4_F00870</name>
</gene>
<dbReference type="PANTHER" id="PTHR43788">
    <property type="entry name" value="DNA2/NAM7 HELICASE FAMILY MEMBER"/>
    <property type="match status" value="1"/>
</dbReference>
<keyword evidence="16" id="KW-1185">Reference proteome</keyword>
<evidence type="ECO:0000256" key="11">
    <source>
        <dbReference type="ARBA" id="ARBA00048432"/>
    </source>
</evidence>
<evidence type="ECO:0000256" key="8">
    <source>
        <dbReference type="ARBA" id="ARBA00022806"/>
    </source>
</evidence>
<dbReference type="Pfam" id="PF21138">
    <property type="entry name" value="SMUBP-2_HCS1_1B"/>
    <property type="match status" value="1"/>
</dbReference>
<evidence type="ECO:0000256" key="7">
    <source>
        <dbReference type="ARBA" id="ARBA00022801"/>
    </source>
</evidence>
<dbReference type="Pfam" id="PF13087">
    <property type="entry name" value="AAA_12"/>
    <property type="match status" value="1"/>
</dbReference>
<sequence>MGQVSLIEAFKNAIALEQKADSSLTEEYLKLYSPKKLSQLGLAVVNLVVSNLKTGLGGKTLIELQQDPATSSSPDEDIQPGTIRVGDIVKVSRMKASNVSNDTTTDSEAPIEAVVTRINTKTITVSVEEDTNDERILALYNNTGNDSTRMWIVKLTNSVTYKRMVSTMNKLEELIESGKSNQNQIISLLIGDTKYNKISSGTKIKDSEFFDPNLNESQKKAINFAVNESPITIIHGPPGTGKTYTLIELIKQLSFNKKEKVLVCGPSNISVDTILERLSSVFTNEDTTSGESTKSKRKSKKSTSNSGCSPEKLIRIGHPARLLPGNLAHSLDVLSKTNYAGASASTSDSKQILADIQKEISDAVYKVKKCKRYSERRALWTELKTLRKELRIREKKITEELLQGAQVILSTLHGAGSYELTSLYKNEALQFGPENPLFDTIIIDEVSQSLEPQCWIPMICHLGFKRLVIAGDNMQLPPTVKSKDESLGRFSLEEVADLELTLFDRLVLDHDGDLYKQLLDTQYRMNTKIMQFPSSELYENKLRAHESVANILLTDLPNVKGSSRTDDDDDIDDIATTCIWYDTQGGDYPEKSTDTDDSVADMTGSKYNELEALLCMQHLGKLLDSGVAPGDIGIISPYNAQVSLLKKSLHRERPEMAIADQVSGGKVEISTVDGFQGREKEAIIVSLVRSNDNREVGFLKDKRRLNVAITRPKRHLCVVGDLELMQVSGVKFLKNWAEFAEENFEIRYPQLGDY</sequence>
<dbReference type="InterPro" id="IPR048761">
    <property type="entry name" value="SMUBP-2_HCS1_1B"/>
</dbReference>
<dbReference type="InterPro" id="IPR014001">
    <property type="entry name" value="Helicase_ATP-bd"/>
</dbReference>
<evidence type="ECO:0000313" key="15">
    <source>
        <dbReference type="EMBL" id="CAK7911096.1"/>
    </source>
</evidence>
<dbReference type="InterPro" id="IPR003593">
    <property type="entry name" value="AAA+_ATPase"/>
</dbReference>
<evidence type="ECO:0000256" key="1">
    <source>
        <dbReference type="ARBA" id="ARBA00004123"/>
    </source>
</evidence>
<feature type="domain" description="AAA+ ATPase" evidence="13">
    <location>
        <begin position="228"/>
        <end position="500"/>
    </location>
</feature>
<dbReference type="Proteomes" id="UP001497600">
    <property type="component" value="Chromosome F"/>
</dbReference>
<evidence type="ECO:0000259" key="13">
    <source>
        <dbReference type="SMART" id="SM00382"/>
    </source>
</evidence>
<dbReference type="InterPro" id="IPR047187">
    <property type="entry name" value="SF1_C_Upf1"/>
</dbReference>
<keyword evidence="5" id="KW-0963">Cytoplasm</keyword>
<comment type="similarity">
    <text evidence="3">Belongs to the DNA2/NAM7 helicase family.</text>
</comment>
<protein>
    <recommendedName>
        <fullName evidence="4">DNA helicase</fullName>
        <ecNumber evidence="4">3.6.4.12</ecNumber>
    </recommendedName>
</protein>
<dbReference type="SUPFAM" id="SSF52540">
    <property type="entry name" value="P-loop containing nucleoside triphosphate hydrolases"/>
    <property type="match status" value="1"/>
</dbReference>
<dbReference type="NCBIfam" id="TIGR00376">
    <property type="entry name" value="IGHMBP2 family helicase"/>
    <property type="match status" value="1"/>
</dbReference>
<dbReference type="EC" id="3.6.4.12" evidence="4"/>
<evidence type="ECO:0000256" key="3">
    <source>
        <dbReference type="ARBA" id="ARBA00007913"/>
    </source>
</evidence>
<keyword evidence="10" id="KW-0539">Nucleus</keyword>
<dbReference type="PANTHER" id="PTHR43788:SF8">
    <property type="entry name" value="DNA-BINDING PROTEIN SMUBP-2"/>
    <property type="match status" value="1"/>
</dbReference>
<dbReference type="Gene3D" id="3.40.50.300">
    <property type="entry name" value="P-loop containing nucleotide triphosphate hydrolases"/>
    <property type="match status" value="2"/>
</dbReference>
<dbReference type="InterPro" id="IPR041677">
    <property type="entry name" value="DNA2/NAM7_AAA_11"/>
</dbReference>
<feature type="region of interest" description="Disordered" evidence="12">
    <location>
        <begin position="285"/>
        <end position="312"/>
    </location>
</feature>
<evidence type="ECO:0000313" key="16">
    <source>
        <dbReference type="Proteomes" id="UP001497600"/>
    </source>
</evidence>
<dbReference type="Gene3D" id="2.40.30.270">
    <property type="match status" value="1"/>
</dbReference>
<dbReference type="SMART" id="SM00382">
    <property type="entry name" value="AAA"/>
    <property type="match status" value="1"/>
</dbReference>
<dbReference type="InterPro" id="IPR050534">
    <property type="entry name" value="Coronavir_polyprotein_1ab"/>
</dbReference>
<dbReference type="InterPro" id="IPR027417">
    <property type="entry name" value="P-loop_NTPase"/>
</dbReference>
<evidence type="ECO:0000256" key="6">
    <source>
        <dbReference type="ARBA" id="ARBA00022741"/>
    </source>
</evidence>
<evidence type="ECO:0000256" key="10">
    <source>
        <dbReference type="ARBA" id="ARBA00023242"/>
    </source>
</evidence>
<organism evidence="15 16">
    <name type="scientific">[Candida] anglica</name>
    <dbReference type="NCBI Taxonomy" id="148631"/>
    <lineage>
        <taxon>Eukaryota</taxon>
        <taxon>Fungi</taxon>
        <taxon>Dikarya</taxon>
        <taxon>Ascomycota</taxon>
        <taxon>Saccharomycotina</taxon>
        <taxon>Pichiomycetes</taxon>
        <taxon>Debaryomycetaceae</taxon>
        <taxon>Kurtzmaniella</taxon>
    </lineage>
</organism>
<evidence type="ECO:0000256" key="2">
    <source>
        <dbReference type="ARBA" id="ARBA00004496"/>
    </source>
</evidence>
<name>A0ABP0EIL3_9ASCO</name>